<gene>
    <name evidence="12" type="ORF">H5410_017925</name>
</gene>
<keyword evidence="4 11" id="KW-0812">Transmembrane</keyword>
<dbReference type="PANTHER" id="PTHR11485">
    <property type="entry name" value="TRANSFERRIN"/>
    <property type="match status" value="1"/>
</dbReference>
<keyword evidence="6" id="KW-0256">Endoplasmic reticulum</keyword>
<dbReference type="CDD" id="cd04105">
    <property type="entry name" value="SR_beta"/>
    <property type="match status" value="1"/>
</dbReference>
<evidence type="ECO:0000256" key="7">
    <source>
        <dbReference type="ARBA" id="ARBA00022989"/>
    </source>
</evidence>
<dbReference type="GO" id="GO:0005525">
    <property type="term" value="F:GTP binding"/>
    <property type="evidence" value="ECO:0007669"/>
    <property type="project" value="UniProtKB-KW"/>
</dbReference>
<reference evidence="12 13" key="1">
    <citation type="submission" date="2020-09" db="EMBL/GenBank/DDBJ databases">
        <title>De no assembly of potato wild relative species, Solanum commersonii.</title>
        <authorList>
            <person name="Cho K."/>
        </authorList>
    </citation>
    <scope>NUCLEOTIDE SEQUENCE [LARGE SCALE GENOMIC DNA]</scope>
    <source>
        <strain evidence="12">LZ3.2</strain>
        <tissue evidence="12">Leaf</tissue>
    </source>
</reference>
<feature type="transmembrane region" description="Helical" evidence="11">
    <location>
        <begin position="128"/>
        <end position="148"/>
    </location>
</feature>
<dbReference type="Pfam" id="PF09439">
    <property type="entry name" value="SRPRB"/>
    <property type="match status" value="1"/>
</dbReference>
<evidence type="ECO:0000256" key="11">
    <source>
        <dbReference type="SAM" id="Phobius"/>
    </source>
</evidence>
<dbReference type="AlphaFoldDB" id="A0A9J6A0J5"/>
<dbReference type="GO" id="GO:0005785">
    <property type="term" value="C:signal recognition particle receptor complex"/>
    <property type="evidence" value="ECO:0007669"/>
    <property type="project" value="TreeGrafter"/>
</dbReference>
<evidence type="ECO:0000313" key="13">
    <source>
        <dbReference type="Proteomes" id="UP000824120"/>
    </source>
</evidence>
<dbReference type="Proteomes" id="UP000824120">
    <property type="component" value="Chromosome 3"/>
</dbReference>
<evidence type="ECO:0000256" key="8">
    <source>
        <dbReference type="ARBA" id="ARBA00023134"/>
    </source>
</evidence>
<dbReference type="OrthoDB" id="41266at2759"/>
<accession>A0A9J6A0J5</accession>
<name>A0A9J6A0J5_SOLCO</name>
<evidence type="ECO:0000256" key="10">
    <source>
        <dbReference type="ARBA" id="ARBA00023170"/>
    </source>
</evidence>
<comment type="caution">
    <text evidence="12">The sequence shown here is derived from an EMBL/GenBank/DDBJ whole genome shotgun (WGS) entry which is preliminary data.</text>
</comment>
<keyword evidence="5" id="KW-0547">Nucleotide-binding</keyword>
<evidence type="ECO:0000256" key="4">
    <source>
        <dbReference type="ARBA" id="ARBA00022692"/>
    </source>
</evidence>
<comment type="subcellular location">
    <subcellularLocation>
        <location evidence="1">Endoplasmic reticulum membrane</location>
        <topology evidence="1">Single-pass membrane protein</topology>
    </subcellularLocation>
</comment>
<evidence type="ECO:0000256" key="5">
    <source>
        <dbReference type="ARBA" id="ARBA00022741"/>
    </source>
</evidence>
<dbReference type="InterPro" id="IPR019009">
    <property type="entry name" value="SRP_receptor_beta_su"/>
</dbReference>
<comment type="similarity">
    <text evidence="2">Belongs to the SRP receptor beta subunit family.</text>
</comment>
<evidence type="ECO:0000256" key="9">
    <source>
        <dbReference type="ARBA" id="ARBA00023136"/>
    </source>
</evidence>
<dbReference type="SUPFAM" id="SSF52540">
    <property type="entry name" value="P-loop containing nucleoside triphosphate hydrolases"/>
    <property type="match status" value="1"/>
</dbReference>
<evidence type="ECO:0000313" key="12">
    <source>
        <dbReference type="EMBL" id="KAG5618101.1"/>
    </source>
</evidence>
<keyword evidence="9 11" id="KW-0472">Membrane</keyword>
<dbReference type="EMBL" id="JACXVP010000003">
    <property type="protein sequence ID" value="KAG5618101.1"/>
    <property type="molecule type" value="Genomic_DNA"/>
</dbReference>
<dbReference type="GO" id="GO:0045047">
    <property type="term" value="P:protein targeting to ER"/>
    <property type="evidence" value="ECO:0007669"/>
    <property type="project" value="TreeGrafter"/>
</dbReference>
<evidence type="ECO:0000256" key="2">
    <source>
        <dbReference type="ARBA" id="ARBA00005619"/>
    </source>
</evidence>
<organism evidence="12 13">
    <name type="scientific">Solanum commersonii</name>
    <name type="common">Commerson's wild potato</name>
    <name type="synonym">Commerson's nightshade</name>
    <dbReference type="NCBI Taxonomy" id="4109"/>
    <lineage>
        <taxon>Eukaryota</taxon>
        <taxon>Viridiplantae</taxon>
        <taxon>Streptophyta</taxon>
        <taxon>Embryophyta</taxon>
        <taxon>Tracheophyta</taxon>
        <taxon>Spermatophyta</taxon>
        <taxon>Magnoliopsida</taxon>
        <taxon>eudicotyledons</taxon>
        <taxon>Gunneridae</taxon>
        <taxon>Pentapetalae</taxon>
        <taxon>asterids</taxon>
        <taxon>lamiids</taxon>
        <taxon>Solanales</taxon>
        <taxon>Solanaceae</taxon>
        <taxon>Solanoideae</taxon>
        <taxon>Solaneae</taxon>
        <taxon>Solanum</taxon>
    </lineage>
</organism>
<keyword evidence="10" id="KW-0675">Receptor</keyword>
<keyword evidence="13" id="KW-1185">Reference proteome</keyword>
<protein>
    <recommendedName>
        <fullName evidence="3">Signal recognition particle receptor subunit beta</fullName>
    </recommendedName>
</protein>
<dbReference type="PANTHER" id="PTHR11485:SF56">
    <property type="entry name" value="SIGNAL RECOGNITION PARTICLE RECEPTOR SUBUNIT BETA"/>
    <property type="match status" value="1"/>
</dbReference>
<keyword evidence="7 11" id="KW-1133">Transmembrane helix</keyword>
<evidence type="ECO:0000256" key="1">
    <source>
        <dbReference type="ARBA" id="ARBA00004389"/>
    </source>
</evidence>
<sequence>MLVGIWPTPLPKTDPTPVRLPHSSETQYPSLAPVRVLLLQQRTTAIVYAFLPQTHQSGSRDSDPSTSATEQTAKILCLLELSSLVVEESCSPAHHPLCSKRVEQLKIQMQQWLNEAEKFINDIPPVQLYTAVGVVLSTLILLLIIRLFKRTTSNTIVLTGLSGSGKTYLFYQLRDGSAHQGTVTSMEPNEGSFILHSEEDKKGKLKPVHVVDVPGHSRLRPKLDEFLPQAAGVVFVVDSVEFLPNCHPASEYLYEILTKATVVKKKVPVLLCHKVDKVTAHTAEFIRKQLEKEIDKLRTSRTAVSDADISNEYTLGVPGEPFAFSQCHNRVIVAEASGLTGEISQLERFIRESVKP</sequence>
<evidence type="ECO:0000256" key="3">
    <source>
        <dbReference type="ARBA" id="ARBA00020256"/>
    </source>
</evidence>
<evidence type="ECO:0000256" key="6">
    <source>
        <dbReference type="ARBA" id="ARBA00022824"/>
    </source>
</evidence>
<proteinExistence type="inferred from homology"/>
<dbReference type="Gene3D" id="3.40.50.300">
    <property type="entry name" value="P-loop containing nucleotide triphosphate hydrolases"/>
    <property type="match status" value="1"/>
</dbReference>
<keyword evidence="8" id="KW-0342">GTP-binding</keyword>
<dbReference type="InterPro" id="IPR027417">
    <property type="entry name" value="P-loop_NTPase"/>
</dbReference>